<feature type="transmembrane region" description="Helical" evidence="6">
    <location>
        <begin position="156"/>
        <end position="174"/>
    </location>
</feature>
<evidence type="ECO:0000256" key="4">
    <source>
        <dbReference type="ARBA" id="ARBA00022989"/>
    </source>
</evidence>
<dbReference type="RefSeq" id="WP_286336033.1">
    <property type="nucleotide sequence ID" value="NZ_AP027370.1"/>
</dbReference>
<keyword evidence="4 6" id="KW-1133">Transmembrane helix</keyword>
<accession>A0ABN6WVC1</accession>
<evidence type="ECO:0000256" key="5">
    <source>
        <dbReference type="ARBA" id="ARBA00023136"/>
    </source>
</evidence>
<keyword evidence="3 6" id="KW-0812">Transmembrane</keyword>
<feature type="transmembrane region" description="Helical" evidence="6">
    <location>
        <begin position="92"/>
        <end position="118"/>
    </location>
</feature>
<feature type="transmembrane region" description="Helical" evidence="6">
    <location>
        <begin position="43"/>
        <end position="62"/>
    </location>
</feature>
<dbReference type="Pfam" id="PF01027">
    <property type="entry name" value="Bax1-I"/>
    <property type="match status" value="1"/>
</dbReference>
<dbReference type="InterPro" id="IPR006214">
    <property type="entry name" value="Bax_inhibitor_1-related"/>
</dbReference>
<feature type="transmembrane region" description="Helical" evidence="6">
    <location>
        <begin position="180"/>
        <end position="199"/>
    </location>
</feature>
<evidence type="ECO:0000313" key="8">
    <source>
        <dbReference type="Proteomes" id="UP001321445"/>
    </source>
</evidence>
<feature type="transmembrane region" description="Helical" evidence="6">
    <location>
        <begin position="124"/>
        <end position="144"/>
    </location>
</feature>
<organism evidence="7 8">
    <name type="scientific">Hydrogenimonas cancrithermarum</name>
    <dbReference type="NCBI Taxonomy" id="2993563"/>
    <lineage>
        <taxon>Bacteria</taxon>
        <taxon>Pseudomonadati</taxon>
        <taxon>Campylobacterota</taxon>
        <taxon>Epsilonproteobacteria</taxon>
        <taxon>Campylobacterales</taxon>
        <taxon>Hydrogenimonadaceae</taxon>
        <taxon>Hydrogenimonas</taxon>
    </lineage>
</organism>
<protein>
    <recommendedName>
        <fullName evidence="9">Bax inhibitor-1/YccA family protein</fullName>
    </recommendedName>
</protein>
<evidence type="ECO:0000256" key="3">
    <source>
        <dbReference type="ARBA" id="ARBA00022692"/>
    </source>
</evidence>
<dbReference type="EMBL" id="AP027370">
    <property type="protein sequence ID" value="BDY13059.1"/>
    <property type="molecule type" value="Genomic_DNA"/>
</dbReference>
<keyword evidence="2" id="KW-1003">Cell membrane</keyword>
<reference evidence="7 8" key="1">
    <citation type="submission" date="2023-03" db="EMBL/GenBank/DDBJ databases">
        <title>Description of Hydrogenimonas sp. ISO32.</title>
        <authorList>
            <person name="Mino S."/>
            <person name="Fukazawa S."/>
            <person name="Sawabe T."/>
        </authorList>
    </citation>
    <scope>NUCLEOTIDE SEQUENCE [LARGE SCALE GENOMIC DNA]</scope>
    <source>
        <strain evidence="7 8">ISO32</strain>
    </source>
</reference>
<keyword evidence="8" id="KW-1185">Reference proteome</keyword>
<dbReference type="Proteomes" id="UP001321445">
    <property type="component" value="Chromosome"/>
</dbReference>
<evidence type="ECO:0000256" key="2">
    <source>
        <dbReference type="ARBA" id="ARBA00022475"/>
    </source>
</evidence>
<comment type="subcellular location">
    <subcellularLocation>
        <location evidence="1">Cell membrane</location>
        <topology evidence="1">Multi-pass membrane protein</topology>
    </subcellularLocation>
</comment>
<name>A0ABN6WVC1_9BACT</name>
<feature type="transmembrane region" description="Helical" evidence="6">
    <location>
        <begin position="68"/>
        <end position="85"/>
    </location>
</feature>
<sequence>MSLYNRDYVHNQGAHRQTERAYEEPQIKTESDLAAFVKKTYQLFAASCIAATAGAYLGTGMAAAIQSWYWGLVILEFAMLFGLMFTRTKPGLNLLMLFGFTFMTGLTLAPLLSTILALPGGGSIVGQAFFLTAVITGGLSLFAMNTTRDFSGMGKGLLIALVIVIIASVINIFLGSPMLQVVIAGVGALLFSAFILYDTQRIIQGEFATPVEAAVAIYLDVLNLFISLLQLLGIFGGREE</sequence>
<evidence type="ECO:0000256" key="6">
    <source>
        <dbReference type="RuleBase" id="RU004379"/>
    </source>
</evidence>
<proteinExistence type="inferred from homology"/>
<evidence type="ECO:0000313" key="7">
    <source>
        <dbReference type="EMBL" id="BDY13059.1"/>
    </source>
</evidence>
<dbReference type="CDD" id="cd10432">
    <property type="entry name" value="BI-1-like_bacterial"/>
    <property type="match status" value="1"/>
</dbReference>
<evidence type="ECO:0008006" key="9">
    <source>
        <dbReference type="Google" id="ProtNLM"/>
    </source>
</evidence>
<feature type="transmembrane region" description="Helical" evidence="6">
    <location>
        <begin position="211"/>
        <end position="235"/>
    </location>
</feature>
<gene>
    <name evidence="7" type="ORF">HCR_13710</name>
</gene>
<dbReference type="PANTHER" id="PTHR23291">
    <property type="entry name" value="BAX INHIBITOR-RELATED"/>
    <property type="match status" value="1"/>
</dbReference>
<evidence type="ECO:0000256" key="1">
    <source>
        <dbReference type="ARBA" id="ARBA00004651"/>
    </source>
</evidence>
<dbReference type="PANTHER" id="PTHR23291:SF115">
    <property type="entry name" value="MODULATOR OF FTSH PROTEASE YCCA"/>
    <property type="match status" value="1"/>
</dbReference>
<keyword evidence="5 6" id="KW-0472">Membrane</keyword>
<comment type="similarity">
    <text evidence="6">Belongs to the BI1 family.</text>
</comment>